<name>A0AAN5C503_9BILA</name>
<dbReference type="InterPro" id="IPR039545">
    <property type="entry name" value="PGAP2"/>
</dbReference>
<keyword evidence="1" id="KW-1133">Transmembrane helix</keyword>
<feature type="transmembrane region" description="Helical" evidence="1">
    <location>
        <begin position="130"/>
        <end position="149"/>
    </location>
</feature>
<reference evidence="3" key="1">
    <citation type="submission" date="2022-10" db="EMBL/GenBank/DDBJ databases">
        <title>Genome assembly of Pristionchus species.</title>
        <authorList>
            <person name="Yoshida K."/>
            <person name="Sommer R.J."/>
        </authorList>
    </citation>
    <scope>NUCLEOTIDE SEQUENCE [LARGE SCALE GENOMIC DNA]</scope>
    <source>
        <strain evidence="3">RS5460</strain>
    </source>
</reference>
<evidence type="ECO:0000256" key="1">
    <source>
        <dbReference type="SAM" id="Phobius"/>
    </source>
</evidence>
<comment type="caution">
    <text evidence="2">The sequence shown here is derived from an EMBL/GenBank/DDBJ whole genome shotgun (WGS) entry which is preliminary data.</text>
</comment>
<gene>
    <name evidence="2" type="ORF">PMAYCL1PPCAC_07743</name>
</gene>
<feature type="non-terminal residue" evidence="2">
    <location>
        <position position="246"/>
    </location>
</feature>
<dbReference type="PANTHER" id="PTHR12892:SF16">
    <property type="entry name" value="TRANSMEMBRANE PROTEIN"/>
    <property type="match status" value="1"/>
</dbReference>
<dbReference type="GO" id="GO:0005789">
    <property type="term" value="C:endoplasmic reticulum membrane"/>
    <property type="evidence" value="ECO:0007669"/>
    <property type="project" value="TreeGrafter"/>
</dbReference>
<feature type="transmembrane region" description="Helical" evidence="1">
    <location>
        <begin position="57"/>
        <end position="80"/>
    </location>
</feature>
<feature type="transmembrane region" description="Helical" evidence="1">
    <location>
        <begin position="26"/>
        <end position="45"/>
    </location>
</feature>
<dbReference type="Proteomes" id="UP001328107">
    <property type="component" value="Unassembled WGS sequence"/>
</dbReference>
<keyword evidence="3" id="KW-1185">Reference proteome</keyword>
<accession>A0AAN5C503</accession>
<keyword evidence="1" id="KW-0472">Membrane</keyword>
<proteinExistence type="predicted"/>
<feature type="non-terminal residue" evidence="2">
    <location>
        <position position="1"/>
    </location>
</feature>
<protein>
    <submittedName>
        <fullName evidence="2">Uncharacterized protein</fullName>
    </submittedName>
</protein>
<feature type="transmembrane region" description="Helical" evidence="1">
    <location>
        <begin position="92"/>
        <end position="118"/>
    </location>
</feature>
<dbReference type="PANTHER" id="PTHR12892">
    <property type="entry name" value="FGF RECEPTOR ACTIVATING PROTEIN 1"/>
    <property type="match status" value="1"/>
</dbReference>
<dbReference type="EMBL" id="BTRK01000002">
    <property type="protein sequence ID" value="GMR37548.1"/>
    <property type="molecule type" value="Genomic_DNA"/>
</dbReference>
<dbReference type="AlphaFoldDB" id="A0AAN5C503"/>
<dbReference type="GO" id="GO:0006506">
    <property type="term" value="P:GPI anchor biosynthetic process"/>
    <property type="evidence" value="ECO:0007669"/>
    <property type="project" value="TreeGrafter"/>
</dbReference>
<organism evidence="2 3">
    <name type="scientific">Pristionchus mayeri</name>
    <dbReference type="NCBI Taxonomy" id="1317129"/>
    <lineage>
        <taxon>Eukaryota</taxon>
        <taxon>Metazoa</taxon>
        <taxon>Ecdysozoa</taxon>
        <taxon>Nematoda</taxon>
        <taxon>Chromadorea</taxon>
        <taxon>Rhabditida</taxon>
        <taxon>Rhabditina</taxon>
        <taxon>Diplogasteromorpha</taxon>
        <taxon>Diplogasteroidea</taxon>
        <taxon>Neodiplogasteridae</taxon>
        <taxon>Pristionchus</taxon>
    </lineage>
</organism>
<evidence type="ECO:0000313" key="3">
    <source>
        <dbReference type="Proteomes" id="UP001328107"/>
    </source>
</evidence>
<sequence>QYEVGGRPSGLPSILRSFELSCAAQMIVRSMVLSTIFIRWYYAYIRSIAVLNTKKGLLIRFLALLTPKLQLIEGVFAFLITCFQQDNDRPLLWLFPWVIIGWVFCLSLYILVFTLMALIEGNTESSSRLAQIRLSCLSIVLFCSPIWIQNHLQFIRWKTCFAEVPVREALSEYATVLAAIIFVASQLYEMRNYWGLLSCTDHDYFVEVNSEFEGVYRPVELEVRPAAIRNRFSSSSSRKSFDVFII</sequence>
<keyword evidence="1" id="KW-0812">Transmembrane</keyword>
<feature type="transmembrane region" description="Helical" evidence="1">
    <location>
        <begin position="169"/>
        <end position="188"/>
    </location>
</feature>
<dbReference type="GO" id="GO:0000139">
    <property type="term" value="C:Golgi membrane"/>
    <property type="evidence" value="ECO:0007669"/>
    <property type="project" value="InterPro"/>
</dbReference>
<evidence type="ECO:0000313" key="2">
    <source>
        <dbReference type="EMBL" id="GMR37548.1"/>
    </source>
</evidence>